<evidence type="ECO:0000313" key="1">
    <source>
        <dbReference type="EMBL" id="GEK91163.1"/>
    </source>
</evidence>
<organism evidence="1 2">
    <name type="scientific">Alkalibacterium kapii</name>
    <dbReference type="NCBI Taxonomy" id="426704"/>
    <lineage>
        <taxon>Bacteria</taxon>
        <taxon>Bacillati</taxon>
        <taxon>Bacillota</taxon>
        <taxon>Bacilli</taxon>
        <taxon>Lactobacillales</taxon>
        <taxon>Carnobacteriaceae</taxon>
        <taxon>Alkalibacterium</taxon>
    </lineage>
</organism>
<evidence type="ECO:0000313" key="2">
    <source>
        <dbReference type="Proteomes" id="UP000321662"/>
    </source>
</evidence>
<proteinExistence type="predicted"/>
<dbReference type="EMBL" id="BJUY01000007">
    <property type="protein sequence ID" value="GEK91163.1"/>
    <property type="molecule type" value="Genomic_DNA"/>
</dbReference>
<dbReference type="AlphaFoldDB" id="A0A511AUY7"/>
<accession>A0A511AUY7</accession>
<gene>
    <name evidence="1" type="ORF">AKA01nite_07850</name>
</gene>
<sequence>MFLMIPSQAEALRLAHEMLYGSLHILNIQPNNLFSVKNTLFRQKSLSQALDKQIPLKPVLMNFAPHPIIQLLYLCIQA</sequence>
<keyword evidence="2" id="KW-1185">Reference proteome</keyword>
<name>A0A511AUY7_9LACT</name>
<reference evidence="1 2" key="1">
    <citation type="submission" date="2019-07" db="EMBL/GenBank/DDBJ databases">
        <title>Whole genome shotgun sequence of Alkalibacterium kapii NBRC 103247.</title>
        <authorList>
            <person name="Hosoyama A."/>
            <person name="Uohara A."/>
            <person name="Ohji S."/>
            <person name="Ichikawa N."/>
        </authorList>
    </citation>
    <scope>NUCLEOTIDE SEQUENCE [LARGE SCALE GENOMIC DNA]</scope>
    <source>
        <strain evidence="1 2">NBRC 103247</strain>
    </source>
</reference>
<comment type="caution">
    <text evidence="1">The sequence shown here is derived from an EMBL/GenBank/DDBJ whole genome shotgun (WGS) entry which is preliminary data.</text>
</comment>
<protein>
    <submittedName>
        <fullName evidence="1">Uncharacterized protein</fullName>
    </submittedName>
</protein>
<dbReference type="Proteomes" id="UP000321662">
    <property type="component" value="Unassembled WGS sequence"/>
</dbReference>